<dbReference type="EMBL" id="JBFDAA010000005">
    <property type="protein sequence ID" value="KAL1132212.1"/>
    <property type="molecule type" value="Genomic_DNA"/>
</dbReference>
<evidence type="ECO:0000256" key="5">
    <source>
        <dbReference type="ARBA" id="ARBA00022837"/>
    </source>
</evidence>
<keyword evidence="9" id="KW-1185">Reference proteome</keyword>
<dbReference type="InterPro" id="IPR000917">
    <property type="entry name" value="Sulfatase_N"/>
</dbReference>
<dbReference type="GO" id="GO:0046872">
    <property type="term" value="F:metal ion binding"/>
    <property type="evidence" value="ECO:0007669"/>
    <property type="project" value="UniProtKB-KW"/>
</dbReference>
<dbReference type="InterPro" id="IPR017850">
    <property type="entry name" value="Alkaline_phosphatase_core_sf"/>
</dbReference>
<evidence type="ECO:0000259" key="7">
    <source>
        <dbReference type="Pfam" id="PF00884"/>
    </source>
</evidence>
<dbReference type="Gene3D" id="3.30.1120.10">
    <property type="match status" value="1"/>
</dbReference>
<evidence type="ECO:0000313" key="9">
    <source>
        <dbReference type="Proteomes" id="UP001558652"/>
    </source>
</evidence>
<dbReference type="GO" id="GO:0008484">
    <property type="term" value="F:sulfuric ester hydrolase activity"/>
    <property type="evidence" value="ECO:0007669"/>
    <property type="project" value="UniProtKB-ARBA"/>
</dbReference>
<keyword evidence="6" id="KW-0325">Glycoprotein</keyword>
<dbReference type="PANTHER" id="PTHR10342">
    <property type="entry name" value="ARYLSULFATASE"/>
    <property type="match status" value="1"/>
</dbReference>
<dbReference type="CDD" id="cd16029">
    <property type="entry name" value="4-S"/>
    <property type="match status" value="1"/>
</dbReference>
<dbReference type="InterPro" id="IPR024607">
    <property type="entry name" value="Sulfatase_CS"/>
</dbReference>
<accession>A0ABD0YLU9</accession>
<dbReference type="Pfam" id="PF00884">
    <property type="entry name" value="Sulfatase"/>
    <property type="match status" value="1"/>
</dbReference>
<evidence type="ECO:0000256" key="3">
    <source>
        <dbReference type="ARBA" id="ARBA00022723"/>
    </source>
</evidence>
<dbReference type="InterPro" id="IPR047115">
    <property type="entry name" value="ARSB"/>
</dbReference>
<protein>
    <recommendedName>
        <fullName evidence="7">Sulfatase N-terminal domain-containing protein</fullName>
    </recommendedName>
</protein>
<evidence type="ECO:0000256" key="6">
    <source>
        <dbReference type="ARBA" id="ARBA00023180"/>
    </source>
</evidence>
<proteinExistence type="inferred from homology"/>
<evidence type="ECO:0000256" key="1">
    <source>
        <dbReference type="ARBA" id="ARBA00001913"/>
    </source>
</evidence>
<comment type="similarity">
    <text evidence="2">Belongs to the sulfatase family.</text>
</comment>
<dbReference type="PROSITE" id="PS00523">
    <property type="entry name" value="SULFATASE_1"/>
    <property type="match status" value="1"/>
</dbReference>
<keyword evidence="4" id="KW-0378">Hydrolase</keyword>
<evidence type="ECO:0000256" key="4">
    <source>
        <dbReference type="ARBA" id="ARBA00022801"/>
    </source>
</evidence>
<dbReference type="AlphaFoldDB" id="A0ABD0YLU9"/>
<organism evidence="8 9">
    <name type="scientific">Ranatra chinensis</name>
    <dbReference type="NCBI Taxonomy" id="642074"/>
    <lineage>
        <taxon>Eukaryota</taxon>
        <taxon>Metazoa</taxon>
        <taxon>Ecdysozoa</taxon>
        <taxon>Arthropoda</taxon>
        <taxon>Hexapoda</taxon>
        <taxon>Insecta</taxon>
        <taxon>Pterygota</taxon>
        <taxon>Neoptera</taxon>
        <taxon>Paraneoptera</taxon>
        <taxon>Hemiptera</taxon>
        <taxon>Heteroptera</taxon>
        <taxon>Panheteroptera</taxon>
        <taxon>Nepomorpha</taxon>
        <taxon>Nepidae</taxon>
        <taxon>Ranatrinae</taxon>
        <taxon>Ranatra</taxon>
    </lineage>
</organism>
<evidence type="ECO:0000313" key="8">
    <source>
        <dbReference type="EMBL" id="KAL1132212.1"/>
    </source>
</evidence>
<keyword evidence="3" id="KW-0479">Metal-binding</keyword>
<evidence type="ECO:0000256" key="2">
    <source>
        <dbReference type="ARBA" id="ARBA00008779"/>
    </source>
</evidence>
<dbReference type="Gene3D" id="3.40.720.10">
    <property type="entry name" value="Alkaline Phosphatase, subunit A"/>
    <property type="match status" value="1"/>
</dbReference>
<reference evidence="8 9" key="1">
    <citation type="submission" date="2024-07" db="EMBL/GenBank/DDBJ databases">
        <title>Chromosome-level genome assembly of the water stick insect Ranatra chinensis (Heteroptera: Nepidae).</title>
        <authorList>
            <person name="Liu X."/>
        </authorList>
    </citation>
    <scope>NUCLEOTIDE SEQUENCE [LARGE SCALE GENOMIC DNA]</scope>
    <source>
        <strain evidence="8">Cailab_2021Rc</strain>
        <tissue evidence="8">Muscle</tissue>
    </source>
</reference>
<keyword evidence="5" id="KW-0106">Calcium</keyword>
<comment type="cofactor">
    <cofactor evidence="1">
        <name>Ca(2+)</name>
        <dbReference type="ChEBI" id="CHEBI:29108"/>
    </cofactor>
</comment>
<feature type="domain" description="Sulfatase N-terminal" evidence="7">
    <location>
        <begin position="1"/>
        <end position="317"/>
    </location>
</feature>
<comment type="caution">
    <text evidence="8">The sequence shown here is derived from an EMBL/GenBank/DDBJ whole genome shotgun (WGS) entry which is preliminary data.</text>
</comment>
<dbReference type="PANTHER" id="PTHR10342:SF264">
    <property type="entry name" value="MIP05773P-RELATED"/>
    <property type="match status" value="1"/>
</dbReference>
<name>A0ABD0YLU9_9HEMI</name>
<dbReference type="SUPFAM" id="SSF53649">
    <property type="entry name" value="Alkaline phosphatase-like"/>
    <property type="match status" value="1"/>
</dbReference>
<dbReference type="Proteomes" id="UP001558652">
    <property type="component" value="Unassembled WGS sequence"/>
</dbReference>
<sequence>GWNDVGHHGGDIPTPNIDALGYHGVILSNHYSQSLCSPSRAALLTGKYPIRLGFQGKPIQAGSTVGLPLSEKILPQYLRKLGYTNHIVGKWHLGSCEKAMLPTSRGFDTHFGFWNGYIGHYDGVHAHHSSGMRGLDLHRGSEGAWTESYGKHITNLLSEEAVAVIRNRTEEEGLFLLVTHAAPHTGNPGLALMSPPNGLGDRGAHIRDHKRRMYADMVKALDDSVGNIVEALADKDLLKNSIIIFISDNGAPSVDPLWSFDNGGSNWPLRGVKASAHEGGVKTTGVVWSPLLKNPGRIYRNLFHITDWLPTFYAAAGGNPKYLAGLDGKNHWETLRTGRGDPPRVNLLVEMDDAGVEAFIMHHWKLVKGNAMLYRT</sequence>
<feature type="non-terminal residue" evidence="8">
    <location>
        <position position="1"/>
    </location>
</feature>
<gene>
    <name evidence="8" type="ORF">AAG570_010169</name>
</gene>